<dbReference type="OrthoDB" id="3262409at2759"/>
<keyword evidence="2" id="KW-1133">Transmembrane helix</keyword>
<keyword evidence="5" id="KW-1185">Reference proteome</keyword>
<feature type="transmembrane region" description="Helical" evidence="2">
    <location>
        <begin position="140"/>
        <end position="164"/>
    </location>
</feature>
<evidence type="ECO:0000256" key="2">
    <source>
        <dbReference type="SAM" id="Phobius"/>
    </source>
</evidence>
<protein>
    <recommendedName>
        <fullName evidence="3">DUF6534 domain-containing protein</fullName>
    </recommendedName>
</protein>
<feature type="transmembrane region" description="Helical" evidence="2">
    <location>
        <begin position="113"/>
        <end position="133"/>
    </location>
</feature>
<feature type="compositionally biased region" description="Polar residues" evidence="1">
    <location>
        <begin position="279"/>
        <end position="291"/>
    </location>
</feature>
<evidence type="ECO:0000256" key="1">
    <source>
        <dbReference type="SAM" id="MobiDB-lite"/>
    </source>
</evidence>
<dbReference type="InterPro" id="IPR045339">
    <property type="entry name" value="DUF6534"/>
</dbReference>
<accession>A0A0D0AST8</accession>
<keyword evidence="2" id="KW-0472">Membrane</keyword>
<feature type="transmembrane region" description="Helical" evidence="2">
    <location>
        <begin position="66"/>
        <end position="93"/>
    </location>
</feature>
<name>A0A0D0AST8_9AGAR</name>
<evidence type="ECO:0000313" key="4">
    <source>
        <dbReference type="EMBL" id="KIK53480.1"/>
    </source>
</evidence>
<evidence type="ECO:0000313" key="5">
    <source>
        <dbReference type="Proteomes" id="UP000053593"/>
    </source>
</evidence>
<organism evidence="4 5">
    <name type="scientific">Collybiopsis luxurians FD-317 M1</name>
    <dbReference type="NCBI Taxonomy" id="944289"/>
    <lineage>
        <taxon>Eukaryota</taxon>
        <taxon>Fungi</taxon>
        <taxon>Dikarya</taxon>
        <taxon>Basidiomycota</taxon>
        <taxon>Agaricomycotina</taxon>
        <taxon>Agaricomycetes</taxon>
        <taxon>Agaricomycetidae</taxon>
        <taxon>Agaricales</taxon>
        <taxon>Marasmiineae</taxon>
        <taxon>Omphalotaceae</taxon>
        <taxon>Collybiopsis</taxon>
        <taxon>Collybiopsis luxurians</taxon>
    </lineage>
</organism>
<dbReference type="HOGENOM" id="CLU_839529_0_0_1"/>
<dbReference type="Pfam" id="PF20152">
    <property type="entry name" value="DUF6534"/>
    <property type="match status" value="1"/>
</dbReference>
<dbReference type="EMBL" id="KN834828">
    <property type="protein sequence ID" value="KIK53480.1"/>
    <property type="molecule type" value="Genomic_DNA"/>
</dbReference>
<feature type="transmembrane region" description="Helical" evidence="2">
    <location>
        <begin position="191"/>
        <end position="213"/>
    </location>
</feature>
<sequence>MASLQPAPTSPLPGITSIYKANSVIGPRASGILFHIWNTLYSTITDIYQIAFRGSDRLWLRVLGDYIGCLSFTMLISEVVFQVLETFIAWWGFGSGWGLPERIEFFPPEANPIPALIGFDVSFTYAFYCWRIFMLGKSYIIPVIVCLISTAQLALSIYISAMILKVVELQLVHEFNAAISTITRVENAIKYIIETGAITAIVMLVELALFLALPNETYNYMVVFSSGKIYANALLANLNSRITFVTSGTAHLYQSDSDIRSTVNSLWPTSHPDTKQRHQNPTAAPSDNPTQNIVLHSTTVLGLPDQDGAYELVKLEGRKTFGHFAGPNNEV</sequence>
<reference evidence="4 5" key="1">
    <citation type="submission" date="2014-04" db="EMBL/GenBank/DDBJ databases">
        <title>Evolutionary Origins and Diversification of the Mycorrhizal Mutualists.</title>
        <authorList>
            <consortium name="DOE Joint Genome Institute"/>
            <consortium name="Mycorrhizal Genomics Consortium"/>
            <person name="Kohler A."/>
            <person name="Kuo A."/>
            <person name="Nagy L.G."/>
            <person name="Floudas D."/>
            <person name="Copeland A."/>
            <person name="Barry K.W."/>
            <person name="Cichocki N."/>
            <person name="Veneault-Fourrey C."/>
            <person name="LaButti K."/>
            <person name="Lindquist E.A."/>
            <person name="Lipzen A."/>
            <person name="Lundell T."/>
            <person name="Morin E."/>
            <person name="Murat C."/>
            <person name="Riley R."/>
            <person name="Ohm R."/>
            <person name="Sun H."/>
            <person name="Tunlid A."/>
            <person name="Henrissat B."/>
            <person name="Grigoriev I.V."/>
            <person name="Hibbett D.S."/>
            <person name="Martin F."/>
        </authorList>
    </citation>
    <scope>NUCLEOTIDE SEQUENCE [LARGE SCALE GENOMIC DNA]</scope>
    <source>
        <strain evidence="4 5">FD-317 M1</strain>
    </source>
</reference>
<dbReference type="Proteomes" id="UP000053593">
    <property type="component" value="Unassembled WGS sequence"/>
</dbReference>
<evidence type="ECO:0000259" key="3">
    <source>
        <dbReference type="Pfam" id="PF20152"/>
    </source>
</evidence>
<keyword evidence="2" id="KW-0812">Transmembrane</keyword>
<gene>
    <name evidence="4" type="ORF">GYMLUDRAFT_1026208</name>
</gene>
<dbReference type="AlphaFoldDB" id="A0A0D0AST8"/>
<feature type="region of interest" description="Disordered" evidence="1">
    <location>
        <begin position="264"/>
        <end position="291"/>
    </location>
</feature>
<proteinExistence type="predicted"/>
<feature type="domain" description="DUF6534" evidence="3">
    <location>
        <begin position="184"/>
        <end position="241"/>
    </location>
</feature>